<proteinExistence type="inferred from homology"/>
<evidence type="ECO:0000256" key="1">
    <source>
        <dbReference type="ARBA" id="ARBA00006643"/>
    </source>
</evidence>
<dbReference type="NCBIfam" id="TIGR00756">
    <property type="entry name" value="PPR"/>
    <property type="match status" value="8"/>
</dbReference>
<dbReference type="Pfam" id="PF20431">
    <property type="entry name" value="E_motif"/>
    <property type="match status" value="1"/>
</dbReference>
<dbReference type="AlphaFoldDB" id="A0A067H3J3"/>
<keyword evidence="2" id="KW-0677">Repeat</keyword>
<dbReference type="FunFam" id="1.25.40.10:FF:001383">
    <property type="entry name" value="Pentatricopeptide repeat-containing protein mitochondrial"/>
    <property type="match status" value="1"/>
</dbReference>
<dbReference type="EMBL" id="KK784873">
    <property type="protein sequence ID" value="KDO86429.1"/>
    <property type="molecule type" value="Genomic_DNA"/>
</dbReference>
<protein>
    <recommendedName>
        <fullName evidence="4">DYW domain-containing protein</fullName>
    </recommendedName>
</protein>
<dbReference type="InterPro" id="IPR032867">
    <property type="entry name" value="DYW_dom"/>
</dbReference>
<feature type="domain" description="DYW" evidence="4">
    <location>
        <begin position="983"/>
        <end position="1075"/>
    </location>
</feature>
<reference evidence="5 6" key="1">
    <citation type="submission" date="2014-04" db="EMBL/GenBank/DDBJ databases">
        <authorList>
            <consortium name="International Citrus Genome Consortium"/>
            <person name="Gmitter F."/>
            <person name="Chen C."/>
            <person name="Farmerie W."/>
            <person name="Harkins T."/>
            <person name="Desany B."/>
            <person name="Mohiuddin M."/>
            <person name="Kodira C."/>
            <person name="Borodovsky M."/>
            <person name="Lomsadze A."/>
            <person name="Burns P."/>
            <person name="Jenkins J."/>
            <person name="Prochnik S."/>
            <person name="Shu S."/>
            <person name="Chapman J."/>
            <person name="Pitluck S."/>
            <person name="Schmutz J."/>
            <person name="Rokhsar D."/>
        </authorList>
    </citation>
    <scope>NUCLEOTIDE SEQUENCE</scope>
</reference>
<evidence type="ECO:0000256" key="3">
    <source>
        <dbReference type="PROSITE-ProRule" id="PRU00708"/>
    </source>
</evidence>
<evidence type="ECO:0000313" key="5">
    <source>
        <dbReference type="EMBL" id="KDO86429.1"/>
    </source>
</evidence>
<dbReference type="GO" id="GO:0003723">
    <property type="term" value="F:RNA binding"/>
    <property type="evidence" value="ECO:0007669"/>
    <property type="project" value="InterPro"/>
</dbReference>
<dbReference type="SMR" id="A0A067H3J3"/>
<feature type="repeat" description="PPR" evidence="3">
    <location>
        <begin position="461"/>
        <end position="495"/>
    </location>
</feature>
<organism evidence="5 6">
    <name type="scientific">Citrus sinensis</name>
    <name type="common">Sweet orange</name>
    <name type="synonym">Citrus aurantium var. sinensis</name>
    <dbReference type="NCBI Taxonomy" id="2711"/>
    <lineage>
        <taxon>Eukaryota</taxon>
        <taxon>Viridiplantae</taxon>
        <taxon>Streptophyta</taxon>
        <taxon>Embryophyta</taxon>
        <taxon>Tracheophyta</taxon>
        <taxon>Spermatophyta</taxon>
        <taxon>Magnoliopsida</taxon>
        <taxon>eudicotyledons</taxon>
        <taxon>Gunneridae</taxon>
        <taxon>Pentapetalae</taxon>
        <taxon>rosids</taxon>
        <taxon>malvids</taxon>
        <taxon>Sapindales</taxon>
        <taxon>Rutaceae</taxon>
        <taxon>Aurantioideae</taxon>
        <taxon>Citrus</taxon>
    </lineage>
</organism>
<keyword evidence="6" id="KW-1185">Reference proteome</keyword>
<dbReference type="InterPro" id="IPR002885">
    <property type="entry name" value="PPR_rpt"/>
</dbReference>
<evidence type="ECO:0000256" key="2">
    <source>
        <dbReference type="ARBA" id="ARBA00022737"/>
    </source>
</evidence>
<dbReference type="InterPro" id="IPR046848">
    <property type="entry name" value="E_motif"/>
</dbReference>
<dbReference type="Proteomes" id="UP000027120">
    <property type="component" value="Unassembled WGS sequence"/>
</dbReference>
<feature type="repeat" description="PPR" evidence="3">
    <location>
        <begin position="768"/>
        <end position="802"/>
    </location>
</feature>
<dbReference type="InterPro" id="IPR046960">
    <property type="entry name" value="PPR_At4g14850-like_plant"/>
</dbReference>
<dbReference type="PROSITE" id="PS51375">
    <property type="entry name" value="PPR"/>
    <property type="match status" value="8"/>
</dbReference>
<dbReference type="FunFam" id="1.25.40.10:FF:000393">
    <property type="entry name" value="Pentatricopeptide repeat-containing protein At1g20230"/>
    <property type="match status" value="1"/>
</dbReference>
<accession>A0A067H3J3</accession>
<feature type="repeat" description="PPR" evidence="3">
    <location>
        <begin position="632"/>
        <end position="666"/>
    </location>
</feature>
<evidence type="ECO:0000259" key="4">
    <source>
        <dbReference type="Pfam" id="PF14432"/>
    </source>
</evidence>
<feature type="repeat" description="PPR" evidence="3">
    <location>
        <begin position="597"/>
        <end position="631"/>
    </location>
</feature>
<dbReference type="PaxDb" id="2711-XP_006491254.1"/>
<dbReference type="InterPro" id="IPR011990">
    <property type="entry name" value="TPR-like_helical_dom_sf"/>
</dbReference>
<name>A0A067H3J3_CITSI</name>
<dbReference type="GO" id="GO:0008270">
    <property type="term" value="F:zinc ion binding"/>
    <property type="evidence" value="ECO:0007669"/>
    <property type="project" value="InterPro"/>
</dbReference>
<dbReference type="FunFam" id="1.25.40.10:FF:000090">
    <property type="entry name" value="Pentatricopeptide repeat-containing protein, chloroplastic"/>
    <property type="match status" value="1"/>
</dbReference>
<dbReference type="Pfam" id="PF13041">
    <property type="entry name" value="PPR_2"/>
    <property type="match status" value="3"/>
</dbReference>
<feature type="repeat" description="PPR" evidence="3">
    <location>
        <begin position="496"/>
        <end position="530"/>
    </location>
</feature>
<dbReference type="PANTHER" id="PTHR47926">
    <property type="entry name" value="PENTATRICOPEPTIDE REPEAT-CONTAINING PROTEIN"/>
    <property type="match status" value="1"/>
</dbReference>
<dbReference type="Pfam" id="PF14432">
    <property type="entry name" value="DYW_deaminase"/>
    <property type="match status" value="1"/>
</dbReference>
<comment type="similarity">
    <text evidence="1">Belongs to the PPR family. PCMP-H subfamily.</text>
</comment>
<dbReference type="GO" id="GO:0009451">
    <property type="term" value="P:RNA modification"/>
    <property type="evidence" value="ECO:0000318"/>
    <property type="project" value="GO_Central"/>
</dbReference>
<dbReference type="Pfam" id="PF01535">
    <property type="entry name" value="PPR"/>
    <property type="match status" value="3"/>
</dbReference>
<evidence type="ECO:0000313" key="6">
    <source>
        <dbReference type="Proteomes" id="UP000027120"/>
    </source>
</evidence>
<feature type="repeat" description="PPR" evidence="3">
    <location>
        <begin position="430"/>
        <end position="460"/>
    </location>
</feature>
<dbReference type="Gene3D" id="1.25.40.10">
    <property type="entry name" value="Tetratricopeptide repeat domain"/>
    <property type="match status" value="6"/>
</dbReference>
<feature type="repeat" description="PPR" evidence="3">
    <location>
        <begin position="905"/>
        <end position="939"/>
    </location>
</feature>
<dbReference type="eggNOG" id="KOG4197">
    <property type="taxonomic scope" value="Eukaryota"/>
</dbReference>
<feature type="repeat" description="PPR" evidence="3">
    <location>
        <begin position="667"/>
        <end position="701"/>
    </location>
</feature>
<dbReference type="Pfam" id="PF13812">
    <property type="entry name" value="PPR_3"/>
    <property type="match status" value="1"/>
</dbReference>
<gene>
    <name evidence="5" type="ORF">CISIN_1g038364mg</name>
</gene>
<sequence length="1076" mass="121942">MALNFNFKSLVVDYPSRASKIAMPPKCVGKLGLGAFVGVETNFELPALHYYTALLGLKSKQALYLCIPILVGGENEPFQGTKSQDRPHPQNQQRKCEVTNFKAVSVLSVGSESFFALLLYYIACVGSSQLTRQNTAIVMPKLHSIYHHFNTRTSINQNRHSHKPNSITNSPTSLALPPTDTLAKQAQLSCISSGFCFLNETNKFRCLSSVKSKHAQMIKMGKIWNSDDMVKSLIFHYLEFGDFTSAAKAFFLYFSRSYADWSSFLEDYESFGGEVQELLEVWGELHGKGVIFRSRILTIILKLCTKLMAFWLGVEVHASLIKRGFDFDVHLKCALMNFYGKCRDVESANKLFSEVSDLEDDLLWNEIIMVKLRNEKWENAIKLFREMQFSSAKAISRTIVKMLQACAKVGAFHEGKQIHGYVLKSALESNLSVCNCLISMYSRNNKLELATRVFDSMKDHNLSSWNSMISSYTGLGYVDVAWSLFNKMNSSRIQPDIITWNCLLSGHFTHGSYQNVLTLLRGMQSLGFRPNGSSVSVVLQAVTELRLLKYGRESHGYILRNGLDYDLYVGTSLMDMYVKNDCLQNAQEVFDNMKNRNIVAWNSLISGYCFKGLFVNAKKMLNQMEEEEIKPDLVSWNSLVSGYSIWGQSKEALVIIHHMKNSGIYPNVVTWTSLISGSLQNENYRESLKFFIQMQQEDIKPNSTTMSSLLQTCGGLGLLQNGKEIHCLCLKNGFIKDAYVATGLIDMYSKSGNLKSAREVFRKSANKTLASWNCMIMGFAIYGNGKEAILLFHELLETGFQPDAITFTALLAACKNSGLVEEGWKYFDSMSTDYNIIPTIEHYSCMVDLLGKAGYLDEAWDFIRTMPFKPDATIWGALLGSCRIHGHLEYAEIASRRLFKLEPCNSANYNLMMNLLAMSNRWEDVERLRHSMDEVGVKSVLVWSWIQIDQIVHVFSAEGAPHPATGEIYFELYHLVSEMKKLGYVPDTRCVYQDIDEEEKGKVLLSHTEKLAIVYGLMKTKSRAPIRVIKNTRVCSDCHTAAKYMSLVRGREIFLRDGARFHHFREGECSCNDCWQ</sequence>